<feature type="domain" description="Peptidase M13 N-terminal" evidence="9">
    <location>
        <begin position="44"/>
        <end position="419"/>
    </location>
</feature>
<gene>
    <name evidence="10" type="ORF">GCM10007167_07240</name>
</gene>
<comment type="cofactor">
    <cofactor evidence="1">
        <name>Zn(2+)</name>
        <dbReference type="ChEBI" id="CHEBI:29105"/>
    </cofactor>
</comment>
<sequence length="672" mass="73415">MIRRPLVCALALCLIAGLATPDADAQRRKRSSGKARTPAVAPACTDFHAFANADWLKANTLLPGADSISALEQLAERARQQQVDLLNAAMQAPQNDVQKLLGDFWASGLDEAAVERDGARPIAPLLSRIDAIKRAKDVAPAVAALHQVGIPVLFNFGADLDLQELDRHIGYFSQGGLGLVDPAWYTRTDADTRAVMTRYDAYVQKILALTGSKPERLAAEARQVLDLETRIARASKPLPELRDPRRNYARVAVKDLAKPYRNLQLVEFLKAQGVKDDTVSLADAAHFAQLDKLVGSIKPEQWKLYLRWRVGDAMAPYLAKAFREASFDFRGRVLQGLQAPPPRARQVLDAINLAAGPMLGREYVARYLPTATRERAETVARQVREQLLAAVARDPRFGEAAKAEARAKLAKLAIEIGAPRRDLDYSVQPMGRGSFGGNMLIASTWRHREEMRRIGRGNAERRWNVLPQEPSLAYDLAHNRLIVTAAILQPPVFDAAREPAAQYGAFGALVGHELSHAVDARGRLVNAKGDAAPWWTPAEIAAWEALAARVAGQYEGRPYPGLSSVRVSGANVREMGAADFAGLELAWAAFTAAQPNPPQAARQAFFRAWAGLWPQQLSAETAAQRAAGSVYPPGVWRTNVPLMQQPAFGEAFGCKPGTPMQPNPTQAVRLWP</sequence>
<dbReference type="PANTHER" id="PTHR11733">
    <property type="entry name" value="ZINC METALLOPROTEASE FAMILY M13 NEPRILYSIN-RELATED"/>
    <property type="match status" value="1"/>
</dbReference>
<keyword evidence="4" id="KW-0378">Hydrolase</keyword>
<evidence type="ECO:0000256" key="2">
    <source>
        <dbReference type="ARBA" id="ARBA00022670"/>
    </source>
</evidence>
<evidence type="ECO:0000256" key="6">
    <source>
        <dbReference type="ARBA" id="ARBA00023049"/>
    </source>
</evidence>
<keyword evidence="5" id="KW-0862">Zinc</keyword>
<evidence type="ECO:0000256" key="1">
    <source>
        <dbReference type="ARBA" id="ARBA00001947"/>
    </source>
</evidence>
<evidence type="ECO:0000256" key="3">
    <source>
        <dbReference type="ARBA" id="ARBA00022723"/>
    </source>
</evidence>
<reference evidence="10" key="1">
    <citation type="journal article" date="2014" name="Int. J. Syst. Evol. Microbiol.">
        <title>Complete genome sequence of Corynebacterium casei LMG S-19264T (=DSM 44701T), isolated from a smear-ripened cheese.</title>
        <authorList>
            <consortium name="US DOE Joint Genome Institute (JGI-PGF)"/>
            <person name="Walter F."/>
            <person name="Albersmeier A."/>
            <person name="Kalinowski J."/>
            <person name="Ruckert C."/>
        </authorList>
    </citation>
    <scope>NUCLEOTIDE SEQUENCE</scope>
    <source>
        <strain evidence="10">KCTC 32020</strain>
    </source>
</reference>
<evidence type="ECO:0000259" key="8">
    <source>
        <dbReference type="Pfam" id="PF01431"/>
    </source>
</evidence>
<dbReference type="PRINTS" id="PR00786">
    <property type="entry name" value="NEPRILYSIN"/>
</dbReference>
<dbReference type="GO" id="GO:0004222">
    <property type="term" value="F:metalloendopeptidase activity"/>
    <property type="evidence" value="ECO:0007669"/>
    <property type="project" value="InterPro"/>
</dbReference>
<feature type="signal peptide" evidence="7">
    <location>
        <begin position="1"/>
        <end position="25"/>
    </location>
</feature>
<feature type="chain" id="PRO_5037250610" evidence="7">
    <location>
        <begin position="26"/>
        <end position="672"/>
    </location>
</feature>
<dbReference type="InterPro" id="IPR008753">
    <property type="entry name" value="Peptidase_M13_N"/>
</dbReference>
<keyword evidence="2" id="KW-0645">Protease</keyword>
<keyword evidence="6" id="KW-0482">Metalloprotease</keyword>
<dbReference type="InterPro" id="IPR000718">
    <property type="entry name" value="Peptidase_M13"/>
</dbReference>
<keyword evidence="3" id="KW-0479">Metal-binding</keyword>
<dbReference type="Pfam" id="PF01431">
    <property type="entry name" value="Peptidase_M13"/>
    <property type="match status" value="1"/>
</dbReference>
<organism evidence="10 11">
    <name type="scientific">Vulcaniibacterium thermophilum</name>
    <dbReference type="NCBI Taxonomy" id="1169913"/>
    <lineage>
        <taxon>Bacteria</taxon>
        <taxon>Pseudomonadati</taxon>
        <taxon>Pseudomonadota</taxon>
        <taxon>Gammaproteobacteria</taxon>
        <taxon>Lysobacterales</taxon>
        <taxon>Lysobacteraceae</taxon>
        <taxon>Vulcaniibacterium</taxon>
    </lineage>
</organism>
<accession>A0A919DA35</accession>
<dbReference type="GO" id="GO:0005886">
    <property type="term" value="C:plasma membrane"/>
    <property type="evidence" value="ECO:0007669"/>
    <property type="project" value="TreeGrafter"/>
</dbReference>
<proteinExistence type="predicted"/>
<feature type="domain" description="Peptidase M13 C-terminal" evidence="8">
    <location>
        <begin position="474"/>
        <end position="667"/>
    </location>
</feature>
<dbReference type="RefSeq" id="WP_146474304.1">
    <property type="nucleotide sequence ID" value="NZ_BNCF01000003.1"/>
</dbReference>
<dbReference type="PROSITE" id="PS51885">
    <property type="entry name" value="NEPRILYSIN"/>
    <property type="match status" value="1"/>
</dbReference>
<keyword evidence="7" id="KW-0732">Signal</keyword>
<dbReference type="GO" id="GO:0006508">
    <property type="term" value="P:proteolysis"/>
    <property type="evidence" value="ECO:0007669"/>
    <property type="project" value="UniProtKB-KW"/>
</dbReference>
<evidence type="ECO:0000256" key="4">
    <source>
        <dbReference type="ARBA" id="ARBA00022801"/>
    </source>
</evidence>
<protein>
    <submittedName>
        <fullName evidence="10">Peptidase M13</fullName>
    </submittedName>
</protein>
<keyword evidence="11" id="KW-1185">Reference proteome</keyword>
<evidence type="ECO:0000256" key="7">
    <source>
        <dbReference type="SAM" id="SignalP"/>
    </source>
</evidence>
<dbReference type="InterPro" id="IPR024079">
    <property type="entry name" value="MetalloPept_cat_dom_sf"/>
</dbReference>
<dbReference type="InterPro" id="IPR018497">
    <property type="entry name" value="Peptidase_M13_C"/>
</dbReference>
<evidence type="ECO:0000259" key="9">
    <source>
        <dbReference type="Pfam" id="PF05649"/>
    </source>
</evidence>
<dbReference type="AlphaFoldDB" id="A0A919DA35"/>
<dbReference type="GO" id="GO:0046872">
    <property type="term" value="F:metal ion binding"/>
    <property type="evidence" value="ECO:0007669"/>
    <property type="project" value="UniProtKB-KW"/>
</dbReference>
<dbReference type="Gene3D" id="1.10.1380.10">
    <property type="entry name" value="Neutral endopeptidase , domain2"/>
    <property type="match status" value="1"/>
</dbReference>
<reference evidence="10" key="2">
    <citation type="submission" date="2020-09" db="EMBL/GenBank/DDBJ databases">
        <authorList>
            <person name="Sun Q."/>
            <person name="Kim S."/>
        </authorList>
    </citation>
    <scope>NUCLEOTIDE SEQUENCE</scope>
    <source>
        <strain evidence="10">KCTC 32020</strain>
    </source>
</reference>
<dbReference type="SUPFAM" id="SSF55486">
    <property type="entry name" value="Metalloproteases ('zincins'), catalytic domain"/>
    <property type="match status" value="1"/>
</dbReference>
<dbReference type="Pfam" id="PF05649">
    <property type="entry name" value="Peptidase_M13_N"/>
    <property type="match status" value="1"/>
</dbReference>
<comment type="caution">
    <text evidence="10">The sequence shown here is derived from an EMBL/GenBank/DDBJ whole genome shotgun (WGS) entry which is preliminary data.</text>
</comment>
<name>A0A919DA35_9GAMM</name>
<evidence type="ECO:0000313" key="11">
    <source>
        <dbReference type="Proteomes" id="UP000636453"/>
    </source>
</evidence>
<dbReference type="Proteomes" id="UP000636453">
    <property type="component" value="Unassembled WGS sequence"/>
</dbReference>
<dbReference type="EMBL" id="BNCF01000003">
    <property type="protein sequence ID" value="GHE28308.1"/>
    <property type="molecule type" value="Genomic_DNA"/>
</dbReference>
<dbReference type="PANTHER" id="PTHR11733:SF222">
    <property type="entry name" value="IP12942P"/>
    <property type="match status" value="1"/>
</dbReference>
<dbReference type="Gene3D" id="3.40.390.10">
    <property type="entry name" value="Collagenase (Catalytic Domain)"/>
    <property type="match status" value="1"/>
</dbReference>
<dbReference type="InterPro" id="IPR042089">
    <property type="entry name" value="Peptidase_M13_dom_2"/>
</dbReference>
<evidence type="ECO:0000313" key="10">
    <source>
        <dbReference type="EMBL" id="GHE28308.1"/>
    </source>
</evidence>
<evidence type="ECO:0000256" key="5">
    <source>
        <dbReference type="ARBA" id="ARBA00022833"/>
    </source>
</evidence>
<dbReference type="CDD" id="cd08662">
    <property type="entry name" value="M13"/>
    <property type="match status" value="1"/>
</dbReference>
<dbReference type="OrthoDB" id="9775677at2"/>